<evidence type="ECO:0000256" key="1">
    <source>
        <dbReference type="SAM" id="MobiDB-lite"/>
    </source>
</evidence>
<feature type="region of interest" description="Disordered" evidence="1">
    <location>
        <begin position="135"/>
        <end position="194"/>
    </location>
</feature>
<dbReference type="Pfam" id="PF17242">
    <property type="entry name" value="DUF5315"/>
    <property type="match status" value="1"/>
</dbReference>
<feature type="region of interest" description="Disordered" evidence="1">
    <location>
        <begin position="1"/>
        <end position="89"/>
    </location>
</feature>
<protein>
    <submittedName>
        <fullName evidence="2">Uncharacterized protein</fullName>
    </submittedName>
</protein>
<evidence type="ECO:0000313" key="3">
    <source>
        <dbReference type="Proteomes" id="UP000243081"/>
    </source>
</evidence>
<accession>A0A179I804</accession>
<dbReference type="AlphaFoldDB" id="A0A179I804"/>
<evidence type="ECO:0000313" key="2">
    <source>
        <dbReference type="EMBL" id="OAQ97828.1"/>
    </source>
</evidence>
<organism evidence="2 3">
    <name type="scientific">Cordyceps confragosa</name>
    <name type="common">Lecanicillium lecanii</name>
    <dbReference type="NCBI Taxonomy" id="2714763"/>
    <lineage>
        <taxon>Eukaryota</taxon>
        <taxon>Fungi</taxon>
        <taxon>Dikarya</taxon>
        <taxon>Ascomycota</taxon>
        <taxon>Pezizomycotina</taxon>
        <taxon>Sordariomycetes</taxon>
        <taxon>Hypocreomycetidae</taxon>
        <taxon>Hypocreales</taxon>
        <taxon>Cordycipitaceae</taxon>
        <taxon>Akanthomyces</taxon>
    </lineage>
</organism>
<name>A0A179I804_CORDF</name>
<dbReference type="OrthoDB" id="4158841at2759"/>
<dbReference type="EMBL" id="LUKN01003195">
    <property type="protein sequence ID" value="OAQ97828.1"/>
    <property type="molecule type" value="Genomic_DNA"/>
</dbReference>
<dbReference type="Proteomes" id="UP000243081">
    <property type="component" value="Unassembled WGS sequence"/>
</dbReference>
<sequence length="270" mass="28706">MPLSKPKSKQRDPPPSLFLHPSPGASHVSLPGILAPGSAIPGPASSRRERSSYDSNASIRQVPALASDQQRAGRALRTADSGRTADRTDALWAEMQATLEEVELSASAGTHVFGRSHDIKLAELRAAQIALAQAWARSEADGSTEKASREEGSPDVGDDLRSAKGSFADAAKPVSSAAEPNKGATNATASRAFGEGAEVERLGAKLEEETEADILLARKRREANDEYFQRVNAGVIDVVSKLEHVARAMRAVEQESKDVWSENENVGGSE</sequence>
<dbReference type="OMA" id="FGAKHSE"/>
<keyword evidence="3" id="KW-1185">Reference proteome</keyword>
<feature type="compositionally biased region" description="Basic and acidic residues" evidence="1">
    <location>
        <begin position="138"/>
        <end position="162"/>
    </location>
</feature>
<comment type="caution">
    <text evidence="2">The sequence shown here is derived from an EMBL/GenBank/DDBJ whole genome shotgun (WGS) entry which is preliminary data.</text>
</comment>
<gene>
    <name evidence="2" type="ORF">LLEC1_00012</name>
</gene>
<proteinExistence type="predicted"/>
<reference evidence="2 3" key="1">
    <citation type="submission" date="2016-03" db="EMBL/GenBank/DDBJ databases">
        <title>Fine-scale spatial genetic structure of a fungal parasite of coffee scale insects.</title>
        <authorList>
            <person name="Jackson D."/>
            <person name="Zemenick K.A."/>
            <person name="Malloure B."/>
            <person name="Quandt C.A."/>
            <person name="James T.Y."/>
        </authorList>
    </citation>
    <scope>NUCLEOTIDE SEQUENCE [LARGE SCALE GENOMIC DNA]</scope>
    <source>
        <strain evidence="2 3">UM487</strain>
    </source>
</reference>